<reference evidence="3 4" key="1">
    <citation type="journal article" date="2020" name="Phytopathology">
        <title>Genome Sequence Resources of Colletotrichum truncatum, C. plurivorum, C. musicola, and C. sojae: Four Species Pathogenic to Soybean (Glycine max).</title>
        <authorList>
            <person name="Rogerio F."/>
            <person name="Boufleur T.R."/>
            <person name="Ciampi-Guillardi M."/>
            <person name="Sukno S.A."/>
            <person name="Thon M.R."/>
            <person name="Massola Junior N.S."/>
            <person name="Baroncelli R."/>
        </authorList>
    </citation>
    <scope>NUCLEOTIDE SEQUENCE [LARGE SCALE GENOMIC DNA]</scope>
    <source>
        <strain evidence="3 4">LFN0009</strain>
    </source>
</reference>
<accession>A0A8H6JV99</accession>
<feature type="region of interest" description="Disordered" evidence="1">
    <location>
        <begin position="654"/>
        <end position="693"/>
    </location>
</feature>
<evidence type="ECO:0000313" key="3">
    <source>
        <dbReference type="EMBL" id="KAF6819353.1"/>
    </source>
</evidence>
<dbReference type="PANTHER" id="PTHR24148:SF81">
    <property type="entry name" value="HETEROKARYON INCOMPATIBILITY DOMAIN-CONTAINING PROTEIN"/>
    <property type="match status" value="1"/>
</dbReference>
<dbReference type="InterPro" id="IPR010730">
    <property type="entry name" value="HET"/>
</dbReference>
<feature type="compositionally biased region" description="Low complexity" evidence="1">
    <location>
        <begin position="665"/>
        <end position="677"/>
    </location>
</feature>
<evidence type="ECO:0000259" key="2">
    <source>
        <dbReference type="Pfam" id="PF06985"/>
    </source>
</evidence>
<organism evidence="3 4">
    <name type="scientific">Colletotrichum sojae</name>
    <dbReference type="NCBI Taxonomy" id="2175907"/>
    <lineage>
        <taxon>Eukaryota</taxon>
        <taxon>Fungi</taxon>
        <taxon>Dikarya</taxon>
        <taxon>Ascomycota</taxon>
        <taxon>Pezizomycotina</taxon>
        <taxon>Sordariomycetes</taxon>
        <taxon>Hypocreomycetidae</taxon>
        <taxon>Glomerellales</taxon>
        <taxon>Glomerellaceae</taxon>
        <taxon>Colletotrichum</taxon>
        <taxon>Colletotrichum orchidearum species complex</taxon>
    </lineage>
</organism>
<feature type="region of interest" description="Disordered" evidence="1">
    <location>
        <begin position="603"/>
        <end position="629"/>
    </location>
</feature>
<evidence type="ECO:0000313" key="4">
    <source>
        <dbReference type="Proteomes" id="UP000652219"/>
    </source>
</evidence>
<dbReference type="Proteomes" id="UP000652219">
    <property type="component" value="Unassembled WGS sequence"/>
</dbReference>
<dbReference type="Pfam" id="PF06985">
    <property type="entry name" value="HET"/>
    <property type="match status" value="1"/>
</dbReference>
<dbReference type="EMBL" id="WIGN01000010">
    <property type="protein sequence ID" value="KAF6819353.1"/>
    <property type="molecule type" value="Genomic_DNA"/>
</dbReference>
<dbReference type="InterPro" id="IPR052895">
    <property type="entry name" value="HetReg/Transcr_Mod"/>
</dbReference>
<dbReference type="PANTHER" id="PTHR24148">
    <property type="entry name" value="ANKYRIN REPEAT DOMAIN-CONTAINING PROTEIN 39 HOMOLOG-RELATED"/>
    <property type="match status" value="1"/>
</dbReference>
<evidence type="ECO:0000256" key="1">
    <source>
        <dbReference type="SAM" id="MobiDB-lite"/>
    </source>
</evidence>
<sequence>MFNWHDSACRCPDVVFADGTPFCLSCGNTGVWDESSSSQSQGAALKPPPSVKFNLCWPSSLLFIDHPQASQLGNAVPKPNGETSLSGCGNKRTVQIQNSGGVKTTLYEPLQARNIRTLEVLSGDFDEPIVCKLRIVDLALKPEFEALSYTWADENGDASKSQKIFVGNRHDILPVTASCANALQRLRFPKTSRRSRELWVDAVCINQESIQERSHQVGIMQYIYATALRVLIYLGEDLADPNPKTSAPWSYHNHGNTLDLDADMSNRPYFSRTWVIQEIASARSAWVLYGSRGARWQDFLEPLKKNQTSQPHPWLTLVAQPRHREMNELYDLLLATSKCNASDPRDKVFALLNLFIGANDAGFAADYSLSDDQVFAGTTAFILTQNPKNWHAIFAMIDSSRSSTLPSWAIDWLSPLCQSVSQPVPPVTRYSSESAGSKVRFLRNGGLVMKGHQLLQLDDCVVTGGAVTNGPCGIISGVEYLPHLSFHQREELLKAVPWAQMNDRLFVVPGLRDHLLALRPTNGTNRHTFVAICDRPSSSRAANVAHALGRRVSLLVSTWNEIFALGSSAWSTAEMWNDIKETCSLVKHFWDLEQNSINLVTSDGSQEISREKNNKRKSRRSIAETSKSLEAEQSHLNDLRVRLRSNPTILQAALKRNSYSDGKESSSTSTEGTSSPSLDPIRCTRRLRPGDPGERVKEELDVFLMQAIWDFGDTESFEPGRWPRSGSPAENVERSVMWCPDYFDDPSLSLARSFLVEMFGIDLRTEKHVSSTWFTGKLLGQDLTAKTGALNELLRLEGVDEESRLPSDITAMLWWLRDSLDIESETRWVSHNEIRNLSRSWASSFVELWRSWALEKETIPDMTSASLDFKPQDALWEFPKIPSSTKVSSVPEGKSDEGDSQSDTGDEVANDAGDDDKWDGLDADRAFLEQSVDGETWSVLLGLVRGTEQHLLPLEKLFTTDEFVLHFPQVTDSGKNLLGSRREPEWEDIHIV</sequence>
<comment type="caution">
    <text evidence="3">The sequence shown here is derived from an EMBL/GenBank/DDBJ whole genome shotgun (WGS) entry which is preliminary data.</text>
</comment>
<dbReference type="AlphaFoldDB" id="A0A8H6JV99"/>
<gene>
    <name evidence="3" type="ORF">CSOJ01_01410</name>
</gene>
<protein>
    <recommendedName>
        <fullName evidence="2">Heterokaryon incompatibility domain-containing protein</fullName>
    </recommendedName>
</protein>
<proteinExistence type="predicted"/>
<name>A0A8H6JV99_9PEZI</name>
<feature type="domain" description="Heterokaryon incompatibility" evidence="2">
    <location>
        <begin position="144"/>
        <end position="278"/>
    </location>
</feature>
<keyword evidence="4" id="KW-1185">Reference proteome</keyword>
<feature type="compositionally biased region" description="Acidic residues" evidence="1">
    <location>
        <begin position="898"/>
        <end position="917"/>
    </location>
</feature>
<feature type="region of interest" description="Disordered" evidence="1">
    <location>
        <begin position="883"/>
        <end position="917"/>
    </location>
</feature>